<sequence length="60" mass="7120">MLLSDELLEARYKKPHLILLVPCVHPTEKRKMGFLYIVRISKGCLEQRIKRYKRVAIPVK</sequence>
<dbReference type="Proteomes" id="UP000030101">
    <property type="component" value="Unassembled WGS sequence"/>
</dbReference>
<evidence type="ECO:0000313" key="1">
    <source>
        <dbReference type="EMBL" id="KGN91893.1"/>
    </source>
</evidence>
<name>A0ABR4XJN7_9PORP</name>
<protein>
    <submittedName>
        <fullName evidence="1">Uncharacterized protein</fullName>
    </submittedName>
</protein>
<reference evidence="1 2" key="1">
    <citation type="submission" date="2014-08" db="EMBL/GenBank/DDBJ databases">
        <title>Porphyromonas canoris strain:OH2762 Genome sequencing.</title>
        <authorList>
            <person name="Wallis C."/>
            <person name="Deusch O."/>
            <person name="O'Flynn C."/>
            <person name="Davis I."/>
            <person name="Jospin G."/>
            <person name="Darling A.E."/>
            <person name="Coil D.A."/>
            <person name="Alexiev A."/>
            <person name="Horsfall A."/>
            <person name="Kirkwood N."/>
            <person name="Harris S."/>
            <person name="Eisen J.A."/>
        </authorList>
    </citation>
    <scope>NUCLEOTIDE SEQUENCE [LARGE SCALE GENOMIC DNA]</scope>
    <source>
        <strain evidence="2">COT-108 OH2762</strain>
    </source>
</reference>
<proteinExistence type="predicted"/>
<comment type="caution">
    <text evidence="1">The sequence shown here is derived from an EMBL/GenBank/DDBJ whole genome shotgun (WGS) entry which is preliminary data.</text>
</comment>
<organism evidence="1 2">
    <name type="scientific">Porphyromonas canoris</name>
    <dbReference type="NCBI Taxonomy" id="36875"/>
    <lineage>
        <taxon>Bacteria</taxon>
        <taxon>Pseudomonadati</taxon>
        <taxon>Bacteroidota</taxon>
        <taxon>Bacteroidia</taxon>
        <taxon>Bacteroidales</taxon>
        <taxon>Porphyromonadaceae</taxon>
        <taxon>Porphyromonas</taxon>
    </lineage>
</organism>
<accession>A0ABR4XJN7</accession>
<evidence type="ECO:0000313" key="2">
    <source>
        <dbReference type="Proteomes" id="UP000030101"/>
    </source>
</evidence>
<gene>
    <name evidence="1" type="ORF">HQ43_07440</name>
</gene>
<dbReference type="EMBL" id="JQZV01000013">
    <property type="protein sequence ID" value="KGN91893.1"/>
    <property type="molecule type" value="Genomic_DNA"/>
</dbReference>
<keyword evidence="2" id="KW-1185">Reference proteome</keyword>